<dbReference type="Gene3D" id="3.30.2010.10">
    <property type="entry name" value="Metalloproteases ('zincins'), catalytic domain"/>
    <property type="match status" value="1"/>
</dbReference>
<dbReference type="AlphaFoldDB" id="A0AAW8R0A4"/>
<dbReference type="GO" id="GO:0008237">
    <property type="term" value="F:metallopeptidase activity"/>
    <property type="evidence" value="ECO:0007669"/>
    <property type="project" value="UniProtKB-KW"/>
</dbReference>
<organism evidence="2 3">
    <name type="scientific">Brumicola blandensis</name>
    <dbReference type="NCBI Taxonomy" id="3075611"/>
    <lineage>
        <taxon>Bacteria</taxon>
        <taxon>Pseudomonadati</taxon>
        <taxon>Pseudomonadota</taxon>
        <taxon>Gammaproteobacteria</taxon>
        <taxon>Alteromonadales</taxon>
        <taxon>Alteromonadaceae</taxon>
        <taxon>Brumicola</taxon>
    </lineage>
</organism>
<dbReference type="GO" id="GO:0006950">
    <property type="term" value="P:response to stress"/>
    <property type="evidence" value="ECO:0007669"/>
    <property type="project" value="UniProtKB-ARBA"/>
</dbReference>
<dbReference type="Pfam" id="PF10263">
    <property type="entry name" value="SprT-like"/>
    <property type="match status" value="1"/>
</dbReference>
<dbReference type="SMART" id="SM00731">
    <property type="entry name" value="SprT"/>
    <property type="match status" value="1"/>
</dbReference>
<keyword evidence="2" id="KW-0378">Hydrolase</keyword>
<dbReference type="PANTHER" id="PTHR38773">
    <property type="entry name" value="PROTEIN SPRT"/>
    <property type="match status" value="1"/>
</dbReference>
<comment type="caution">
    <text evidence="2">The sequence shown here is derived from an EMBL/GenBank/DDBJ whole genome shotgun (WGS) entry which is preliminary data.</text>
</comment>
<keyword evidence="3" id="KW-1185">Reference proteome</keyword>
<feature type="domain" description="SprT-like" evidence="1">
    <location>
        <begin position="12"/>
        <end position="162"/>
    </location>
</feature>
<keyword evidence="2" id="KW-0645">Protease</keyword>
<gene>
    <name evidence="2" type="ORF">RM544_04720</name>
</gene>
<dbReference type="RefSeq" id="WP_311360607.1">
    <property type="nucleotide sequence ID" value="NZ_JAVRIE010000001.1"/>
</dbReference>
<dbReference type="Proteomes" id="UP001249020">
    <property type="component" value="Unassembled WGS sequence"/>
</dbReference>
<dbReference type="PANTHER" id="PTHR38773:SF1">
    <property type="entry name" value="PROTEIN SPRT"/>
    <property type="match status" value="1"/>
</dbReference>
<dbReference type="InterPro" id="IPR006640">
    <property type="entry name" value="SprT-like_domain"/>
</dbReference>
<keyword evidence="2" id="KW-0482">Metalloprotease</keyword>
<evidence type="ECO:0000259" key="1">
    <source>
        <dbReference type="SMART" id="SM00731"/>
    </source>
</evidence>
<dbReference type="NCBIfam" id="NF003421">
    <property type="entry name" value="PRK04860.1"/>
    <property type="match status" value="1"/>
</dbReference>
<name>A0AAW8R0A4_9ALTE</name>
<sequence length="168" mass="19409">MNEETLLQIAKAEIANKIVLAEDYFNQTFELPMLNLKQRGKIAGSAHLQKNLIKLNLSLFEDNIDEFIQQVIPHEVAHIVCYQLYGKVKPHGREWQAVMHSVFQRPANITHQLDVSNVGISEYNYRCLCPEHVKLSAIRHNRVLKGTQQYRCRQCKTVLKQVLSESLV</sequence>
<proteinExistence type="predicted"/>
<protein>
    <submittedName>
        <fullName evidence="2">SprT family zinc-dependent metalloprotease</fullName>
    </submittedName>
</protein>
<reference evidence="2 3" key="1">
    <citation type="submission" date="2023-09" db="EMBL/GenBank/DDBJ databases">
        <authorList>
            <person name="Rey-Velasco X."/>
        </authorList>
    </citation>
    <scope>NUCLEOTIDE SEQUENCE [LARGE SCALE GENOMIC DNA]</scope>
    <source>
        <strain evidence="2 3">W409</strain>
    </source>
</reference>
<dbReference type="EMBL" id="JAVRIE010000001">
    <property type="protein sequence ID" value="MDT0581834.1"/>
    <property type="molecule type" value="Genomic_DNA"/>
</dbReference>
<evidence type="ECO:0000313" key="3">
    <source>
        <dbReference type="Proteomes" id="UP001249020"/>
    </source>
</evidence>
<evidence type="ECO:0000313" key="2">
    <source>
        <dbReference type="EMBL" id="MDT0581834.1"/>
    </source>
</evidence>
<accession>A0AAW8R0A4</accession>